<name>A0A371Q1B9_STRIH</name>
<dbReference type="EMBL" id="QUAC01000162">
    <property type="protein sequence ID" value="REK88518.1"/>
    <property type="molecule type" value="Genomic_DNA"/>
</dbReference>
<feature type="coiled-coil region" evidence="1">
    <location>
        <begin position="148"/>
        <end position="193"/>
    </location>
</feature>
<evidence type="ECO:0000259" key="2">
    <source>
        <dbReference type="Pfam" id="PF21725"/>
    </source>
</evidence>
<gene>
    <name evidence="3" type="ORF">DY245_20755</name>
</gene>
<evidence type="ECO:0000256" key="1">
    <source>
        <dbReference type="SAM" id="Coils"/>
    </source>
</evidence>
<protein>
    <recommendedName>
        <fullName evidence="2">Putative T7SS secretion signal domain-containing protein</fullName>
    </recommendedName>
</protein>
<dbReference type="SUPFAM" id="SSF140453">
    <property type="entry name" value="EsxAB dimer-like"/>
    <property type="match status" value="1"/>
</dbReference>
<keyword evidence="1" id="KW-0175">Coiled coil</keyword>
<proteinExistence type="predicted"/>
<sequence>MSWRSMFIDDDSAWPGVGFNPAKGDLHAIQALASDVKSVGDELDELDHLLKSVGKSDGAWEGEAAQNFAKKLGELPKYLKQGSESMGDCAKALRGWHTHLQGFQDKAGKIEAEAASARKQAESDLDHFNDVYRKYQPYFGQPMDPAQAKQIDDEMDAARDKADNSKDKLEDLIREAERIHAQWKDRAGEAERAILKASENHPPDIHWWNRAVDGLKSAWRGFKDWLVENADLLSTISSGLAAAALACQIIPGVGTAVGTVLGGASAVFAAGAMAGHWMGNARGNGTSGWKIGLDALGIVPGVGGAIKAAKGGWGAAAAAGAKFGGKLAGAGKALGAGNIIKNTPSGMAEALSDGLGQKGINWVSSKLLKTELPGAPTQLIIKTGSTLNGAYHQLADGGDTKTQAPGPSGAKFHQTLAA</sequence>
<dbReference type="AlphaFoldDB" id="A0A371Q1B9"/>
<evidence type="ECO:0000313" key="3">
    <source>
        <dbReference type="EMBL" id="REK88518.1"/>
    </source>
</evidence>
<dbReference type="Pfam" id="PF21725">
    <property type="entry name" value="T7SS_signal"/>
    <property type="match status" value="1"/>
</dbReference>
<feature type="domain" description="Putative T7SS secretion signal" evidence="2">
    <location>
        <begin position="23"/>
        <end position="202"/>
    </location>
</feature>
<dbReference type="OrthoDB" id="4140785at2"/>
<organism evidence="3 4">
    <name type="scientific">Streptomyces inhibens</name>
    <dbReference type="NCBI Taxonomy" id="2293571"/>
    <lineage>
        <taxon>Bacteria</taxon>
        <taxon>Bacillati</taxon>
        <taxon>Actinomycetota</taxon>
        <taxon>Actinomycetes</taxon>
        <taxon>Kitasatosporales</taxon>
        <taxon>Streptomycetaceae</taxon>
        <taxon>Streptomyces</taxon>
    </lineage>
</organism>
<dbReference type="InterPro" id="IPR036689">
    <property type="entry name" value="ESAT-6-like_sf"/>
</dbReference>
<dbReference type="RefSeq" id="WP_128508737.1">
    <property type="nucleotide sequence ID" value="NZ_QUAC01000162.1"/>
</dbReference>
<evidence type="ECO:0000313" key="4">
    <source>
        <dbReference type="Proteomes" id="UP000262477"/>
    </source>
</evidence>
<reference evidence="3 4" key="1">
    <citation type="submission" date="2018-08" db="EMBL/GenBank/DDBJ databases">
        <title>Streptomyces NEAU-D10 sp. nov., a novel Actinomycete isolated from soil.</title>
        <authorList>
            <person name="Jin L."/>
        </authorList>
    </citation>
    <scope>NUCLEOTIDE SEQUENCE [LARGE SCALE GENOMIC DNA]</scope>
    <source>
        <strain evidence="3 4">NEAU-D10</strain>
    </source>
</reference>
<accession>A0A371Q1B9</accession>
<dbReference type="Proteomes" id="UP000262477">
    <property type="component" value="Unassembled WGS sequence"/>
</dbReference>
<keyword evidence="4" id="KW-1185">Reference proteome</keyword>
<dbReference type="InterPro" id="IPR049082">
    <property type="entry name" value="T7SS_signal"/>
</dbReference>
<comment type="caution">
    <text evidence="3">The sequence shown here is derived from an EMBL/GenBank/DDBJ whole genome shotgun (WGS) entry which is preliminary data.</text>
</comment>